<organism evidence="2">
    <name type="scientific">marine sediment metagenome</name>
    <dbReference type="NCBI Taxonomy" id="412755"/>
    <lineage>
        <taxon>unclassified sequences</taxon>
        <taxon>metagenomes</taxon>
        <taxon>ecological metagenomes</taxon>
    </lineage>
</organism>
<accession>A0A0F9TCW8</accession>
<feature type="compositionally biased region" description="Pro residues" evidence="1">
    <location>
        <begin position="1"/>
        <end position="15"/>
    </location>
</feature>
<feature type="non-terminal residue" evidence="2">
    <location>
        <position position="1"/>
    </location>
</feature>
<evidence type="ECO:0000256" key="1">
    <source>
        <dbReference type="SAM" id="MobiDB-lite"/>
    </source>
</evidence>
<proteinExistence type="predicted"/>
<name>A0A0F9TCW8_9ZZZZ</name>
<dbReference type="AlphaFoldDB" id="A0A0F9TCW8"/>
<reference evidence="2" key="1">
    <citation type="journal article" date="2015" name="Nature">
        <title>Complex archaea that bridge the gap between prokaryotes and eukaryotes.</title>
        <authorList>
            <person name="Spang A."/>
            <person name="Saw J.H."/>
            <person name="Jorgensen S.L."/>
            <person name="Zaremba-Niedzwiedzka K."/>
            <person name="Martijn J."/>
            <person name="Lind A.E."/>
            <person name="van Eijk R."/>
            <person name="Schleper C."/>
            <person name="Guy L."/>
            <person name="Ettema T.J."/>
        </authorList>
    </citation>
    <scope>NUCLEOTIDE SEQUENCE</scope>
</reference>
<feature type="region of interest" description="Disordered" evidence="1">
    <location>
        <begin position="1"/>
        <end position="26"/>
    </location>
</feature>
<evidence type="ECO:0000313" key="2">
    <source>
        <dbReference type="EMBL" id="KKN39303.1"/>
    </source>
</evidence>
<comment type="caution">
    <text evidence="2">The sequence shown here is derived from an EMBL/GenBank/DDBJ whole genome shotgun (WGS) entry which is preliminary data.</text>
</comment>
<dbReference type="EMBL" id="LAZR01001772">
    <property type="protein sequence ID" value="KKN39303.1"/>
    <property type="molecule type" value="Genomic_DNA"/>
</dbReference>
<gene>
    <name evidence="2" type="ORF">LCGC14_0744960</name>
</gene>
<sequence>PPGKDVPPPPPPPLPRAAEDRKKKAPAKLPKGTIVFFWRNLYYIIKPPYQQEDVFKTTETPRGAIKVKGPKSAARTIQALGGQANVTFGADRGIMDAIIDRPSRRPGKAGAIRFKRDPKQRTTLRINLKKARKLARVGRI</sequence>
<protein>
    <submittedName>
        <fullName evidence="2">Uncharacterized protein</fullName>
    </submittedName>
</protein>